<dbReference type="GO" id="GO:0016829">
    <property type="term" value="F:lyase activity"/>
    <property type="evidence" value="ECO:0007669"/>
    <property type="project" value="UniProtKB-KW"/>
</dbReference>
<dbReference type="Proteomes" id="UP001589867">
    <property type="component" value="Unassembled WGS sequence"/>
</dbReference>
<dbReference type="SUPFAM" id="SSF51621">
    <property type="entry name" value="Phosphoenolpyruvate/pyruvate domain"/>
    <property type="match status" value="1"/>
</dbReference>
<proteinExistence type="inferred from homology"/>
<evidence type="ECO:0000313" key="6">
    <source>
        <dbReference type="Proteomes" id="UP001589867"/>
    </source>
</evidence>
<keyword evidence="3 5" id="KW-0456">Lyase</keyword>
<dbReference type="InterPro" id="IPR015813">
    <property type="entry name" value="Pyrv/PenolPyrv_kinase-like_dom"/>
</dbReference>
<organism evidence="5 6">
    <name type="scientific">Phytohabitans kaempferiae</name>
    <dbReference type="NCBI Taxonomy" id="1620943"/>
    <lineage>
        <taxon>Bacteria</taxon>
        <taxon>Bacillati</taxon>
        <taxon>Actinomycetota</taxon>
        <taxon>Actinomycetes</taxon>
        <taxon>Micromonosporales</taxon>
        <taxon>Micromonosporaceae</taxon>
    </lineage>
</organism>
<feature type="domain" description="HpcH/HpaI aldolase/citrate lyase" evidence="4">
    <location>
        <begin position="13"/>
        <end position="237"/>
    </location>
</feature>
<dbReference type="EMBL" id="JBHLUH010000060">
    <property type="protein sequence ID" value="MFC0531615.1"/>
    <property type="molecule type" value="Genomic_DNA"/>
</dbReference>
<dbReference type="InterPro" id="IPR050251">
    <property type="entry name" value="HpcH-HpaI_aldolase"/>
</dbReference>
<dbReference type="InterPro" id="IPR005000">
    <property type="entry name" value="Aldolase/citrate-lyase_domain"/>
</dbReference>
<evidence type="ECO:0000313" key="5">
    <source>
        <dbReference type="EMBL" id="MFC0531615.1"/>
    </source>
</evidence>
<dbReference type="InterPro" id="IPR040442">
    <property type="entry name" value="Pyrv_kinase-like_dom_sf"/>
</dbReference>
<dbReference type="RefSeq" id="WP_377256328.1">
    <property type="nucleotide sequence ID" value="NZ_JBHLUH010000060.1"/>
</dbReference>
<keyword evidence="6" id="KW-1185">Reference proteome</keyword>
<evidence type="ECO:0000256" key="1">
    <source>
        <dbReference type="ARBA" id="ARBA00005568"/>
    </source>
</evidence>
<accession>A0ABV6MA84</accession>
<comment type="similarity">
    <text evidence="1">Belongs to the HpcH/HpaI aldolase family.</text>
</comment>
<protein>
    <submittedName>
        <fullName evidence="5">HpcH/HpaI aldolase/citrate lyase family protein</fullName>
    </submittedName>
</protein>
<dbReference type="PANTHER" id="PTHR30502:SF0">
    <property type="entry name" value="PHOSPHOENOLPYRUVATE CARBOXYLASE FAMILY PROTEIN"/>
    <property type="match status" value="1"/>
</dbReference>
<keyword evidence="2" id="KW-0479">Metal-binding</keyword>
<dbReference type="Pfam" id="PF03328">
    <property type="entry name" value="HpcH_HpaI"/>
    <property type="match status" value="1"/>
</dbReference>
<evidence type="ECO:0000259" key="4">
    <source>
        <dbReference type="Pfam" id="PF03328"/>
    </source>
</evidence>
<gene>
    <name evidence="5" type="ORF">ACFFIA_28605</name>
</gene>
<dbReference type="PANTHER" id="PTHR30502">
    <property type="entry name" value="2-KETO-3-DEOXY-L-RHAMNONATE ALDOLASE"/>
    <property type="match status" value="1"/>
</dbReference>
<dbReference type="Gene3D" id="3.20.20.60">
    <property type="entry name" value="Phosphoenolpyruvate-binding domains"/>
    <property type="match status" value="1"/>
</dbReference>
<evidence type="ECO:0000256" key="2">
    <source>
        <dbReference type="ARBA" id="ARBA00022723"/>
    </source>
</evidence>
<evidence type="ECO:0000256" key="3">
    <source>
        <dbReference type="ARBA" id="ARBA00023239"/>
    </source>
</evidence>
<name>A0ABV6MA84_9ACTN</name>
<sequence>MLSRPDPTRPSAGAWCGLGDPGVVELLHGAGFDWICLDAQHGAWSDESVTRTLKQLPPDGPETAVRVAANTPAAIGRALDAGANSVIVPMVQDPRAAASAAASCRYPPAGDRSWGPMPALWGRNVPTPQEANRAVGCAVMVETPYAVERVDRIAAVDGVDMVFVGPLDLALASGVSVEALLADTSPTAPLRQVVAACAAQDVRVGGFAGSAAWSTTLATNGFHAIAIATDSGLLANAAARTLESWHGPGQAPTRQPLQ</sequence>
<reference evidence="5 6" key="1">
    <citation type="submission" date="2024-09" db="EMBL/GenBank/DDBJ databases">
        <authorList>
            <person name="Sun Q."/>
            <person name="Mori K."/>
        </authorList>
    </citation>
    <scope>NUCLEOTIDE SEQUENCE [LARGE SCALE GENOMIC DNA]</scope>
    <source>
        <strain evidence="5 6">TBRC 3947</strain>
    </source>
</reference>
<comment type="caution">
    <text evidence="5">The sequence shown here is derived from an EMBL/GenBank/DDBJ whole genome shotgun (WGS) entry which is preliminary data.</text>
</comment>